<dbReference type="PANTHER" id="PTHR12305">
    <property type="entry name" value="PHOSPHATASE WITH HOMOLOGY TO TENSIN"/>
    <property type="match status" value="1"/>
</dbReference>
<dbReference type="Proteomes" id="UP001362899">
    <property type="component" value="Unassembled WGS sequence"/>
</dbReference>
<dbReference type="GO" id="GO:0005829">
    <property type="term" value="C:cytosol"/>
    <property type="evidence" value="ECO:0007669"/>
    <property type="project" value="TreeGrafter"/>
</dbReference>
<dbReference type="InterPro" id="IPR000340">
    <property type="entry name" value="Dual-sp_phosphatase_cat-dom"/>
</dbReference>
<keyword evidence="2" id="KW-0378">Hydrolase</keyword>
<dbReference type="PANTHER" id="PTHR12305:SF81">
    <property type="entry name" value="PHOSPHATIDYLINOSITOL 3,4,5-TRISPHOSPHATE 3-PHOSPHATASE AND DUAL-SPECIFICITY PROTEIN PHOSPHATASE PTEN"/>
    <property type="match status" value="1"/>
</dbReference>
<gene>
    <name evidence="5" type="ORF">DASB73_018690</name>
</gene>
<evidence type="ECO:0000313" key="6">
    <source>
        <dbReference type="Proteomes" id="UP001362899"/>
    </source>
</evidence>
<dbReference type="GO" id="GO:0042995">
    <property type="term" value="C:cell projection"/>
    <property type="evidence" value="ECO:0007669"/>
    <property type="project" value="TreeGrafter"/>
</dbReference>
<evidence type="ECO:0000259" key="4">
    <source>
        <dbReference type="PROSITE" id="PS51181"/>
    </source>
</evidence>
<dbReference type="InterPro" id="IPR029021">
    <property type="entry name" value="Prot-tyrosine_phosphatase-like"/>
</dbReference>
<keyword evidence="6" id="KW-1185">Reference proteome</keyword>
<comment type="caution">
    <text evidence="5">The sequence shown here is derived from an EMBL/GenBank/DDBJ whole genome shotgun (WGS) entry which is preliminary data.</text>
</comment>
<dbReference type="SUPFAM" id="SSF52799">
    <property type="entry name" value="(Phosphotyrosine protein) phosphatases II"/>
    <property type="match status" value="1"/>
</dbReference>
<dbReference type="PROSITE" id="PS51181">
    <property type="entry name" value="PPASE_TENSIN"/>
    <property type="match status" value="1"/>
</dbReference>
<dbReference type="Gene3D" id="3.90.190.10">
    <property type="entry name" value="Protein tyrosine phosphatase superfamily"/>
    <property type="match status" value="1"/>
</dbReference>
<dbReference type="GO" id="GO:0004725">
    <property type="term" value="F:protein tyrosine phosphatase activity"/>
    <property type="evidence" value="ECO:0007669"/>
    <property type="project" value="TreeGrafter"/>
</dbReference>
<accession>A0AAV5RH35</accession>
<dbReference type="GO" id="GO:0043491">
    <property type="term" value="P:phosphatidylinositol 3-kinase/protein kinase B signal transduction"/>
    <property type="evidence" value="ECO:0007669"/>
    <property type="project" value="TreeGrafter"/>
</dbReference>
<dbReference type="InterPro" id="IPR016130">
    <property type="entry name" value="Tyr_Pase_AS"/>
</dbReference>
<dbReference type="GO" id="GO:0051896">
    <property type="term" value="P:regulation of phosphatidylinositol 3-kinase/protein kinase B signal transduction"/>
    <property type="evidence" value="ECO:0007669"/>
    <property type="project" value="TreeGrafter"/>
</dbReference>
<dbReference type="GO" id="GO:0005886">
    <property type="term" value="C:plasma membrane"/>
    <property type="evidence" value="ECO:0007669"/>
    <property type="project" value="TreeGrafter"/>
</dbReference>
<dbReference type="GO" id="GO:0005634">
    <property type="term" value="C:nucleus"/>
    <property type="evidence" value="ECO:0007669"/>
    <property type="project" value="TreeGrafter"/>
</dbReference>
<evidence type="ECO:0000313" key="5">
    <source>
        <dbReference type="EMBL" id="GMM50911.1"/>
    </source>
</evidence>
<dbReference type="GO" id="GO:0016314">
    <property type="term" value="F:phosphatidylinositol-3,4,5-trisphosphate 3-phosphatase activity"/>
    <property type="evidence" value="ECO:0007669"/>
    <property type="project" value="UniProtKB-EC"/>
</dbReference>
<feature type="domain" description="Tyrosine specific protein phosphatases" evidence="3">
    <location>
        <begin position="103"/>
        <end position="165"/>
    </location>
</feature>
<dbReference type="InterPro" id="IPR051281">
    <property type="entry name" value="Dual-spec_lipid-protein_phosph"/>
</dbReference>
<dbReference type="PROSITE" id="PS50056">
    <property type="entry name" value="TYR_PHOSPHATASE_2"/>
    <property type="match status" value="1"/>
</dbReference>
<dbReference type="AlphaFoldDB" id="A0AAV5RH35"/>
<dbReference type="EC" id="3.1.3.67" evidence="1"/>
<evidence type="ECO:0000256" key="2">
    <source>
        <dbReference type="ARBA" id="ARBA00022801"/>
    </source>
</evidence>
<dbReference type="Pfam" id="PF00782">
    <property type="entry name" value="DSPc"/>
    <property type="match status" value="1"/>
</dbReference>
<protein>
    <recommendedName>
        <fullName evidence="1">phosphatidylinositol-3,4,5-trisphosphate 3-phosphatase</fullName>
        <ecNumber evidence="1">3.1.3.67</ecNumber>
    </recommendedName>
</protein>
<dbReference type="InterPro" id="IPR029023">
    <property type="entry name" value="Tensin_phosphatase"/>
</dbReference>
<reference evidence="5 6" key="1">
    <citation type="journal article" date="2023" name="Elife">
        <title>Identification of key yeast species and microbe-microbe interactions impacting larval growth of Drosophila in the wild.</title>
        <authorList>
            <person name="Mure A."/>
            <person name="Sugiura Y."/>
            <person name="Maeda R."/>
            <person name="Honda K."/>
            <person name="Sakurai N."/>
            <person name="Takahashi Y."/>
            <person name="Watada M."/>
            <person name="Katoh T."/>
            <person name="Gotoh A."/>
            <person name="Gotoh Y."/>
            <person name="Taniguchi I."/>
            <person name="Nakamura K."/>
            <person name="Hayashi T."/>
            <person name="Katayama T."/>
            <person name="Uemura T."/>
            <person name="Hattori Y."/>
        </authorList>
    </citation>
    <scope>NUCLEOTIDE SEQUENCE [LARGE SCALE GENOMIC DNA]</scope>
    <source>
        <strain evidence="5 6">SB-73</strain>
    </source>
</reference>
<dbReference type="EMBL" id="BTGC01000003">
    <property type="protein sequence ID" value="GMM50911.1"/>
    <property type="molecule type" value="Genomic_DNA"/>
</dbReference>
<name>A0AAV5RH35_STABA</name>
<proteinExistence type="predicted"/>
<feature type="domain" description="Phosphatase tensin-type" evidence="4">
    <location>
        <begin position="13"/>
        <end position="193"/>
    </location>
</feature>
<dbReference type="PROSITE" id="PS00383">
    <property type="entry name" value="TYR_PHOSPHATASE_1"/>
    <property type="match status" value="1"/>
</dbReference>
<dbReference type="GO" id="GO:0046856">
    <property type="term" value="P:phosphatidylinositol dephosphorylation"/>
    <property type="evidence" value="ECO:0007669"/>
    <property type="project" value="TreeGrafter"/>
</dbReference>
<sequence length="381" mass="44289">MLQEVFVGFVHRKIKDDNFKKVDMVYILPQLIASAMPTDGYIQSLYHMKADTLHSFLTRYHGENWHIWNLQEDHELGYDTANFAQRNVGGLVTRYPIQDHNPTSFTRLVKIVFEIHEFISAHTSNVAVVHCKCGKGRTGSIVTSYMMIYNNMSYDEATRMFTEKRIRLKAIDGVSIRSQLRYLKYVEYWVKTDMPTLLLKPTIIKIKRITITDTRIENFNIYLEAVNNEEQVMDDPNLNWDTNSKPRSIILRPIGPALLPNDIMLSFTGHRKLKSFTLPVCKVKYSFNAVIEAHLLLQNGDRKCFNEVGLSQVESKKLDHNLQIGEFKTFKKQDITESCLVDKEYKHTFHWNDTDGFMGTGFRGEQAFESMEILYSIMSEN</sequence>
<evidence type="ECO:0000259" key="3">
    <source>
        <dbReference type="PROSITE" id="PS50056"/>
    </source>
</evidence>
<organism evidence="5 6">
    <name type="scientific">Starmerella bacillaris</name>
    <name type="common">Yeast</name>
    <name type="synonym">Candida zemplinina</name>
    <dbReference type="NCBI Taxonomy" id="1247836"/>
    <lineage>
        <taxon>Eukaryota</taxon>
        <taxon>Fungi</taxon>
        <taxon>Dikarya</taxon>
        <taxon>Ascomycota</taxon>
        <taxon>Saccharomycotina</taxon>
        <taxon>Dipodascomycetes</taxon>
        <taxon>Dipodascales</taxon>
        <taxon>Trichomonascaceae</taxon>
        <taxon>Starmerella</taxon>
    </lineage>
</organism>
<dbReference type="InterPro" id="IPR000387">
    <property type="entry name" value="Tyr_Pase_dom"/>
</dbReference>
<dbReference type="CDD" id="cd14497">
    <property type="entry name" value="PTP_PTEN-like"/>
    <property type="match status" value="1"/>
</dbReference>
<evidence type="ECO:0000256" key="1">
    <source>
        <dbReference type="ARBA" id="ARBA00013015"/>
    </source>
</evidence>